<dbReference type="GO" id="GO:0051123">
    <property type="term" value="P:RNA polymerase II preinitiation complex assembly"/>
    <property type="evidence" value="ECO:0007669"/>
    <property type="project" value="TreeGrafter"/>
</dbReference>
<comment type="similarity">
    <text evidence="5">Belongs to the TAF13 family.</text>
</comment>
<dbReference type="EMBL" id="JAEPRB010000080">
    <property type="protein sequence ID" value="KAG2222547.1"/>
    <property type="molecule type" value="Genomic_DNA"/>
</dbReference>
<name>A0A8H7VKS1_9FUNG</name>
<evidence type="ECO:0000256" key="3">
    <source>
        <dbReference type="ARBA" id="ARBA00023163"/>
    </source>
</evidence>
<dbReference type="OrthoDB" id="10266074at2759"/>
<dbReference type="GO" id="GO:0005669">
    <property type="term" value="C:transcription factor TFIID complex"/>
    <property type="evidence" value="ECO:0007669"/>
    <property type="project" value="TreeGrafter"/>
</dbReference>
<dbReference type="PANTHER" id="PTHR11380">
    <property type="entry name" value="TRANSCRIPTION INITIATION FACTOR TFIID/SUPT3-RELATED"/>
    <property type="match status" value="1"/>
</dbReference>
<protein>
    <recommendedName>
        <fullName evidence="6">Transcription initiation factor TFIID subunit 13</fullName>
    </recommendedName>
</protein>
<evidence type="ECO:0000256" key="4">
    <source>
        <dbReference type="ARBA" id="ARBA00023242"/>
    </source>
</evidence>
<evidence type="ECO:0000256" key="1">
    <source>
        <dbReference type="ARBA" id="ARBA00004123"/>
    </source>
</evidence>
<evidence type="ECO:0000256" key="6">
    <source>
        <dbReference type="ARBA" id="ARBA00040136"/>
    </source>
</evidence>
<dbReference type="Pfam" id="PF02269">
    <property type="entry name" value="TFIID-18kDa"/>
    <property type="match status" value="1"/>
</dbReference>
<dbReference type="Gene3D" id="1.10.20.10">
    <property type="entry name" value="Histone, subunit A"/>
    <property type="match status" value="1"/>
</dbReference>
<dbReference type="PANTHER" id="PTHR11380:SF5">
    <property type="entry name" value="TRANSCRIPTION INITIATION FACTOR TFIID SUBUNIT 13"/>
    <property type="match status" value="1"/>
</dbReference>
<dbReference type="CDD" id="cd07978">
    <property type="entry name" value="HFD_TAF13"/>
    <property type="match status" value="1"/>
</dbReference>
<comment type="caution">
    <text evidence="8">The sequence shown here is derived from an EMBL/GenBank/DDBJ whole genome shotgun (WGS) entry which is preliminary data.</text>
</comment>
<proteinExistence type="inferred from homology"/>
<evidence type="ECO:0000256" key="5">
    <source>
        <dbReference type="ARBA" id="ARBA00038392"/>
    </source>
</evidence>
<evidence type="ECO:0000313" key="8">
    <source>
        <dbReference type="EMBL" id="KAG2222547.1"/>
    </source>
</evidence>
<dbReference type="SUPFAM" id="SSF47113">
    <property type="entry name" value="Histone-fold"/>
    <property type="match status" value="1"/>
</dbReference>
<sequence length="129" mass="14624">MSDQKEKDAPAQTKETGSGPGRRKTVRKGMFAKDLKLLMYGFGDVSNPASDSIAVMDDLVINYITDMCQEAAKVAESRGKVRVEDFKYVLRKDKKKIGRVEELLYMNDDIRRAKQLFDEKEMDPADEAP</sequence>
<keyword evidence="3" id="KW-0804">Transcription</keyword>
<keyword evidence="9" id="KW-1185">Reference proteome</keyword>
<comment type="subcellular location">
    <subcellularLocation>
        <location evidence="1">Nucleus</location>
    </subcellularLocation>
</comment>
<keyword evidence="2" id="KW-0805">Transcription regulation</keyword>
<dbReference type="InterPro" id="IPR009072">
    <property type="entry name" value="Histone-fold"/>
</dbReference>
<organism evidence="8 9">
    <name type="scientific">Circinella minor</name>
    <dbReference type="NCBI Taxonomy" id="1195481"/>
    <lineage>
        <taxon>Eukaryota</taxon>
        <taxon>Fungi</taxon>
        <taxon>Fungi incertae sedis</taxon>
        <taxon>Mucoromycota</taxon>
        <taxon>Mucoromycotina</taxon>
        <taxon>Mucoromycetes</taxon>
        <taxon>Mucorales</taxon>
        <taxon>Lichtheimiaceae</taxon>
        <taxon>Circinella</taxon>
    </lineage>
</organism>
<gene>
    <name evidence="8" type="ORF">INT45_002678</name>
</gene>
<keyword evidence="4" id="KW-0539">Nucleus</keyword>
<dbReference type="GO" id="GO:0046982">
    <property type="term" value="F:protein heterodimerization activity"/>
    <property type="evidence" value="ECO:0007669"/>
    <property type="project" value="InterPro"/>
</dbReference>
<dbReference type="Proteomes" id="UP000646827">
    <property type="component" value="Unassembled WGS sequence"/>
</dbReference>
<evidence type="ECO:0000256" key="7">
    <source>
        <dbReference type="SAM" id="MobiDB-lite"/>
    </source>
</evidence>
<accession>A0A8H7VKS1</accession>
<evidence type="ECO:0000256" key="2">
    <source>
        <dbReference type="ARBA" id="ARBA00023015"/>
    </source>
</evidence>
<evidence type="ECO:0000313" key="9">
    <source>
        <dbReference type="Proteomes" id="UP000646827"/>
    </source>
</evidence>
<dbReference type="AlphaFoldDB" id="A0A8H7VKS1"/>
<dbReference type="InterPro" id="IPR003195">
    <property type="entry name" value="TFIID_TAF13"/>
</dbReference>
<feature type="region of interest" description="Disordered" evidence="7">
    <location>
        <begin position="1"/>
        <end position="25"/>
    </location>
</feature>
<reference evidence="8 9" key="1">
    <citation type="submission" date="2020-12" db="EMBL/GenBank/DDBJ databases">
        <title>Metabolic potential, ecology and presence of endohyphal bacteria is reflected in genomic diversity of Mucoromycotina.</title>
        <authorList>
            <person name="Muszewska A."/>
            <person name="Okrasinska A."/>
            <person name="Steczkiewicz K."/>
            <person name="Drgas O."/>
            <person name="Orlowska M."/>
            <person name="Perlinska-Lenart U."/>
            <person name="Aleksandrzak-Piekarczyk T."/>
            <person name="Szatraj K."/>
            <person name="Zielenkiewicz U."/>
            <person name="Pilsyk S."/>
            <person name="Malc E."/>
            <person name="Mieczkowski P."/>
            <person name="Kruszewska J.S."/>
            <person name="Biernat P."/>
            <person name="Pawlowska J."/>
        </authorList>
    </citation>
    <scope>NUCLEOTIDE SEQUENCE [LARGE SCALE GENOMIC DNA]</scope>
    <source>
        <strain evidence="8 9">CBS 142.35</strain>
    </source>
</reference>